<accession>A0AAN8DTQ7</accession>
<name>A0AAN8DTQ7_CHAGU</name>
<evidence type="ECO:0000256" key="1">
    <source>
        <dbReference type="SAM" id="MobiDB-lite"/>
    </source>
</evidence>
<feature type="region of interest" description="Disordered" evidence="1">
    <location>
        <begin position="56"/>
        <end position="82"/>
    </location>
</feature>
<feature type="chain" id="PRO_5042862469" evidence="2">
    <location>
        <begin position="25"/>
        <end position="131"/>
    </location>
</feature>
<feature type="signal peptide" evidence="2">
    <location>
        <begin position="1"/>
        <end position="24"/>
    </location>
</feature>
<proteinExistence type="predicted"/>
<dbReference type="Proteomes" id="UP001331515">
    <property type="component" value="Unassembled WGS sequence"/>
</dbReference>
<dbReference type="EMBL" id="JAURVH010001518">
    <property type="protein sequence ID" value="KAK5928577.1"/>
    <property type="molecule type" value="Genomic_DNA"/>
</dbReference>
<evidence type="ECO:0000256" key="2">
    <source>
        <dbReference type="SAM" id="SignalP"/>
    </source>
</evidence>
<sequence length="131" mass="13713">MSPSPSLCLHLPLLLLLLLTSCASAPVPEKEPEAQPGATPANGTAGCVNCGGSKNETDVQVNKQPEDGLEELSLDQSPSINPTLNISVVSSAPLSRSSEGKQPQPAFSHTGCSYCAHHQHCCIPEAHHQHC</sequence>
<comment type="caution">
    <text evidence="3">The sequence shown here is derived from an EMBL/GenBank/DDBJ whole genome shotgun (WGS) entry which is preliminary data.</text>
</comment>
<keyword evidence="2" id="KW-0732">Signal</keyword>
<evidence type="ECO:0000313" key="3">
    <source>
        <dbReference type="EMBL" id="KAK5928577.1"/>
    </source>
</evidence>
<dbReference type="AlphaFoldDB" id="A0AAN8DTQ7"/>
<keyword evidence="4" id="KW-1185">Reference proteome</keyword>
<reference evidence="3 4" key="1">
    <citation type="journal article" date="2023" name="Mol. Biol. Evol.">
        <title>Genomics of Secondarily Temperate Adaptation in the Only Non-Antarctic Icefish.</title>
        <authorList>
            <person name="Rivera-Colon A.G."/>
            <person name="Rayamajhi N."/>
            <person name="Minhas B.F."/>
            <person name="Madrigal G."/>
            <person name="Bilyk K.T."/>
            <person name="Yoon V."/>
            <person name="Hune M."/>
            <person name="Gregory S."/>
            <person name="Cheng C.H.C."/>
            <person name="Catchen J.M."/>
        </authorList>
    </citation>
    <scope>NUCLEOTIDE SEQUENCE [LARGE SCALE GENOMIC DNA]</scope>
    <source>
        <tissue evidence="3">White muscle</tissue>
    </source>
</reference>
<organism evidence="3 4">
    <name type="scientific">Champsocephalus gunnari</name>
    <name type="common">Mackerel icefish</name>
    <dbReference type="NCBI Taxonomy" id="52237"/>
    <lineage>
        <taxon>Eukaryota</taxon>
        <taxon>Metazoa</taxon>
        <taxon>Chordata</taxon>
        <taxon>Craniata</taxon>
        <taxon>Vertebrata</taxon>
        <taxon>Euteleostomi</taxon>
        <taxon>Actinopterygii</taxon>
        <taxon>Neopterygii</taxon>
        <taxon>Teleostei</taxon>
        <taxon>Neoteleostei</taxon>
        <taxon>Acanthomorphata</taxon>
        <taxon>Eupercaria</taxon>
        <taxon>Perciformes</taxon>
        <taxon>Notothenioidei</taxon>
        <taxon>Channichthyidae</taxon>
        <taxon>Champsocephalus</taxon>
    </lineage>
</organism>
<evidence type="ECO:0000313" key="4">
    <source>
        <dbReference type="Proteomes" id="UP001331515"/>
    </source>
</evidence>
<gene>
    <name evidence="3" type="ORF">CgunFtcFv8_013631</name>
</gene>
<protein>
    <submittedName>
        <fullName evidence="3">Uncharacterized protein</fullName>
    </submittedName>
</protein>